<feature type="transmembrane region" description="Helical" evidence="1">
    <location>
        <begin position="84"/>
        <end position="103"/>
    </location>
</feature>
<dbReference type="GO" id="GO:0016787">
    <property type="term" value="F:hydrolase activity"/>
    <property type="evidence" value="ECO:0007669"/>
    <property type="project" value="UniProtKB-KW"/>
</dbReference>
<dbReference type="RefSeq" id="WP_090101681.1">
    <property type="nucleotide sequence ID" value="NZ_FNIX01000014.1"/>
</dbReference>
<dbReference type="PANTHER" id="PTHR23028">
    <property type="entry name" value="ACETYLTRANSFERASE"/>
    <property type="match status" value="1"/>
</dbReference>
<feature type="transmembrane region" description="Helical" evidence="1">
    <location>
        <begin position="249"/>
        <end position="269"/>
    </location>
</feature>
<keyword evidence="3" id="KW-0378">Hydrolase</keyword>
<evidence type="ECO:0000313" key="4">
    <source>
        <dbReference type="Proteomes" id="UP000199691"/>
    </source>
</evidence>
<dbReference type="Proteomes" id="UP000199691">
    <property type="component" value="Unassembled WGS sequence"/>
</dbReference>
<protein>
    <submittedName>
        <fullName evidence="3">Peptidoglycan/LPS O-acetylase OafA/YrhL, contains acyltransferase and SGNH-hydrolase domains</fullName>
    </submittedName>
</protein>
<accession>A0A1H0VBZ0</accession>
<feature type="transmembrane region" description="Helical" evidence="1">
    <location>
        <begin position="173"/>
        <end position="204"/>
    </location>
</feature>
<name>A0A1H0VBZ0_9PSEU</name>
<dbReference type="GO" id="GO:0016747">
    <property type="term" value="F:acyltransferase activity, transferring groups other than amino-acyl groups"/>
    <property type="evidence" value="ECO:0007669"/>
    <property type="project" value="InterPro"/>
</dbReference>
<dbReference type="Pfam" id="PF01757">
    <property type="entry name" value="Acyl_transf_3"/>
    <property type="match status" value="1"/>
</dbReference>
<dbReference type="PANTHER" id="PTHR23028:SF131">
    <property type="entry name" value="BLR2367 PROTEIN"/>
    <property type="match status" value="1"/>
</dbReference>
<keyword evidence="1" id="KW-1133">Transmembrane helix</keyword>
<dbReference type="AlphaFoldDB" id="A0A1H0VBZ0"/>
<proteinExistence type="predicted"/>
<feature type="domain" description="Acyltransferase 3" evidence="2">
    <location>
        <begin position="16"/>
        <end position="332"/>
    </location>
</feature>
<organism evidence="3 4">
    <name type="scientific">Lentzea jiangxiensis</name>
    <dbReference type="NCBI Taxonomy" id="641025"/>
    <lineage>
        <taxon>Bacteria</taxon>
        <taxon>Bacillati</taxon>
        <taxon>Actinomycetota</taxon>
        <taxon>Actinomycetes</taxon>
        <taxon>Pseudonocardiales</taxon>
        <taxon>Pseudonocardiaceae</taxon>
        <taxon>Lentzea</taxon>
    </lineage>
</organism>
<evidence type="ECO:0000313" key="3">
    <source>
        <dbReference type="EMBL" id="SDP76062.1"/>
    </source>
</evidence>
<dbReference type="GO" id="GO:0000271">
    <property type="term" value="P:polysaccharide biosynthetic process"/>
    <property type="evidence" value="ECO:0007669"/>
    <property type="project" value="TreeGrafter"/>
</dbReference>
<dbReference type="InterPro" id="IPR002656">
    <property type="entry name" value="Acyl_transf_3_dom"/>
</dbReference>
<feature type="transmembrane region" description="Helical" evidence="1">
    <location>
        <begin position="216"/>
        <end position="237"/>
    </location>
</feature>
<reference evidence="4" key="1">
    <citation type="submission" date="2016-10" db="EMBL/GenBank/DDBJ databases">
        <authorList>
            <person name="Varghese N."/>
            <person name="Submissions S."/>
        </authorList>
    </citation>
    <scope>NUCLEOTIDE SEQUENCE [LARGE SCALE GENOMIC DNA]</scope>
    <source>
        <strain evidence="4">CGMCC 4.6609</strain>
    </source>
</reference>
<dbReference type="STRING" id="641025.SAMN05421507_11419"/>
<feature type="transmembrane region" description="Helical" evidence="1">
    <location>
        <begin position="45"/>
        <end position="64"/>
    </location>
</feature>
<keyword evidence="3" id="KW-0012">Acyltransferase</keyword>
<dbReference type="OrthoDB" id="3404679at2"/>
<feature type="transmembrane region" description="Helical" evidence="1">
    <location>
        <begin position="145"/>
        <end position="161"/>
    </location>
</feature>
<evidence type="ECO:0000259" key="2">
    <source>
        <dbReference type="Pfam" id="PF01757"/>
    </source>
</evidence>
<feature type="transmembrane region" description="Helical" evidence="1">
    <location>
        <begin position="314"/>
        <end position="335"/>
    </location>
</feature>
<feature type="transmembrane region" description="Helical" evidence="1">
    <location>
        <begin position="21"/>
        <end position="39"/>
    </location>
</feature>
<gene>
    <name evidence="3" type="ORF">SAMN05421507_11419</name>
</gene>
<keyword evidence="1" id="KW-0812">Transmembrane</keyword>
<dbReference type="InterPro" id="IPR050879">
    <property type="entry name" value="Acyltransferase_3"/>
</dbReference>
<evidence type="ECO:0000256" key="1">
    <source>
        <dbReference type="SAM" id="Phobius"/>
    </source>
</evidence>
<keyword evidence="3" id="KW-0808">Transferase</keyword>
<keyword evidence="1" id="KW-0472">Membrane</keyword>
<sequence length="378" mass="41501">MRTITHAEFLALKRFPALDGMRAIAAVMVVFFHFAGPNWKWLNGWIGVHLFFVLSGFLITTLALREESRAGKLSLRDFYLRRAFRILPVYYAVLLVVVAFLWLRGEFTAYRLPDLLPYYLTFTNEWAMPGQIYGQSWTLGVEQKFYLVWPALMFTVGAFTLKRRLPMTIGLMVLAVFGHFSGISGLSAAAYFMILLGCLLALVMHSPGAFAVVRPFTHPLAALPVLVVAALVQTNIAEIDAVFGGSGGLIPVALYGVAIALLVTSTLGGGPVRWLLSVRPMAFVGERSYSLYLVQEIACFAVIYTIPRLSTPRLAAAVVITLVALVMADLLYRWVELPMIDLGRALITRPHARKTAPAAAVRQPELTTTSAGGLPGPP</sequence>
<dbReference type="GO" id="GO:0016020">
    <property type="term" value="C:membrane"/>
    <property type="evidence" value="ECO:0007669"/>
    <property type="project" value="TreeGrafter"/>
</dbReference>
<keyword evidence="4" id="KW-1185">Reference proteome</keyword>
<dbReference type="EMBL" id="FNIX01000014">
    <property type="protein sequence ID" value="SDP76062.1"/>
    <property type="molecule type" value="Genomic_DNA"/>
</dbReference>